<dbReference type="InterPro" id="IPR004148">
    <property type="entry name" value="BAR_dom"/>
</dbReference>
<accession>A0A7N0UQ23</accession>
<feature type="domain" description="BAR" evidence="2">
    <location>
        <begin position="32"/>
        <end position="233"/>
    </location>
</feature>
<dbReference type="Pfam" id="PF16746">
    <property type="entry name" value="BAR_3"/>
    <property type="match status" value="1"/>
</dbReference>
<evidence type="ECO:0000313" key="3">
    <source>
        <dbReference type="EnsemblPlants" id="Kaladp0080s0031.1.v1.1"/>
    </source>
</evidence>
<dbReference type="OMA" id="FDYITTE"/>
<dbReference type="Gramene" id="Kaladp0080s0031.2.v1.1">
    <property type="protein sequence ID" value="Kaladp0080s0031.2.v1.1"/>
    <property type="gene ID" value="Kaladp0080s0031.v1.1"/>
</dbReference>
<keyword evidence="4" id="KW-1185">Reference proteome</keyword>
<dbReference type="Proteomes" id="UP000594263">
    <property type="component" value="Unplaced"/>
</dbReference>
<dbReference type="AlphaFoldDB" id="A0A7N0UQ23"/>
<dbReference type="EnsemblPlants" id="Kaladp0080s0031.2.v1.1">
    <property type="protein sequence ID" value="Kaladp0080s0031.2.v1.1"/>
    <property type="gene ID" value="Kaladp0080s0031.v1.1"/>
</dbReference>
<protein>
    <recommendedName>
        <fullName evidence="2">BAR domain-containing protein</fullName>
    </recommendedName>
</protein>
<reference evidence="3" key="1">
    <citation type="submission" date="2021-01" db="UniProtKB">
        <authorList>
            <consortium name="EnsemblPlants"/>
        </authorList>
    </citation>
    <scope>IDENTIFICATION</scope>
</reference>
<dbReference type="PANTHER" id="PTHR34119:SF1">
    <property type="entry name" value="OS04G0394700 PROTEIN"/>
    <property type="match status" value="1"/>
</dbReference>
<feature type="compositionally biased region" description="Low complexity" evidence="1">
    <location>
        <begin position="485"/>
        <end position="497"/>
    </location>
</feature>
<dbReference type="InterPro" id="IPR027267">
    <property type="entry name" value="AH/BAR_dom_sf"/>
</dbReference>
<organism evidence="3 4">
    <name type="scientific">Kalanchoe fedtschenkoi</name>
    <name type="common">Lavender scallops</name>
    <name type="synonym">South American air plant</name>
    <dbReference type="NCBI Taxonomy" id="63787"/>
    <lineage>
        <taxon>Eukaryota</taxon>
        <taxon>Viridiplantae</taxon>
        <taxon>Streptophyta</taxon>
        <taxon>Embryophyta</taxon>
        <taxon>Tracheophyta</taxon>
        <taxon>Spermatophyta</taxon>
        <taxon>Magnoliopsida</taxon>
        <taxon>eudicotyledons</taxon>
        <taxon>Gunneridae</taxon>
        <taxon>Pentapetalae</taxon>
        <taxon>Saxifragales</taxon>
        <taxon>Crassulaceae</taxon>
        <taxon>Kalanchoe</taxon>
    </lineage>
</organism>
<feature type="compositionally biased region" description="Low complexity" evidence="1">
    <location>
        <begin position="572"/>
        <end position="600"/>
    </location>
</feature>
<evidence type="ECO:0000256" key="1">
    <source>
        <dbReference type="SAM" id="MobiDB-lite"/>
    </source>
</evidence>
<feature type="region of interest" description="Disordered" evidence="1">
    <location>
        <begin position="331"/>
        <end position="452"/>
    </location>
</feature>
<feature type="region of interest" description="Disordered" evidence="1">
    <location>
        <begin position="475"/>
        <end position="602"/>
    </location>
</feature>
<proteinExistence type="predicted"/>
<evidence type="ECO:0000259" key="2">
    <source>
        <dbReference type="Pfam" id="PF16746"/>
    </source>
</evidence>
<dbReference type="Gramene" id="Kaladp0080s0031.1.v1.1">
    <property type="protein sequence ID" value="Kaladp0080s0031.1.v1.1"/>
    <property type="gene ID" value="Kaladp0080s0031.v1.1"/>
</dbReference>
<dbReference type="Gene3D" id="1.20.1270.60">
    <property type="entry name" value="Arfaptin homology (AH) domain/BAR domain"/>
    <property type="match status" value="1"/>
</dbReference>
<dbReference type="CDD" id="cd07307">
    <property type="entry name" value="BAR"/>
    <property type="match status" value="1"/>
</dbReference>
<feature type="compositionally biased region" description="Polar residues" evidence="1">
    <location>
        <begin position="507"/>
        <end position="516"/>
    </location>
</feature>
<evidence type="ECO:0000313" key="4">
    <source>
        <dbReference type="Proteomes" id="UP000594263"/>
    </source>
</evidence>
<feature type="compositionally biased region" description="Low complexity" evidence="1">
    <location>
        <begin position="376"/>
        <end position="389"/>
    </location>
</feature>
<dbReference type="GO" id="GO:0005737">
    <property type="term" value="C:cytoplasm"/>
    <property type="evidence" value="ECO:0007669"/>
    <property type="project" value="InterPro"/>
</dbReference>
<name>A0A7N0UQ23_KALFE</name>
<dbReference type="SUPFAM" id="SSF103657">
    <property type="entry name" value="BAR/IMD domain-like"/>
    <property type="match status" value="1"/>
</dbReference>
<feature type="region of interest" description="Disordered" evidence="1">
    <location>
        <begin position="240"/>
        <end position="266"/>
    </location>
</feature>
<dbReference type="InterPro" id="IPR037488">
    <property type="entry name" value="At2g33490-like"/>
</dbReference>
<feature type="compositionally biased region" description="Acidic residues" evidence="1">
    <location>
        <begin position="243"/>
        <end position="262"/>
    </location>
</feature>
<sequence>MKSSFGKLRKLALQRHDAKEKREFQSPALLDELAQASEDMKTMRSCYDSLLSAAAATANSAYEFSESLRDMGSCILEKTALNDDERTGEVLLMLGKVQLELQKFVDSYRAHVGMTITNPSESLLKELRTVEEMKRQCDEKRDLYEYMKVHHKEKGRSRGGRGENFTSQQLQKVHDEFDDEATLCVFRLKSLKQGQSRSLLTQVARHHAAQLNFFRKGFKSLEALEPHVRRITEEQHIDYQLDGIDDDDDNDNDDDIDDESIDADYGYNDKQNEELSFNCRQQKQGPHSPSDFAEVEPSDISFHRFSPKEHKKEGPEKEDIETHLPSVDYRIGSHSAPLFPDKKLDPTEIRQPRPSISQKLNTYVLPTPPDAKESTPSRTSTSVPRSRPVAYGRQSNKLWHSSPLEPSKHQKEWVSDDSSGPHVSKRGKLLNEKNENPDPFVQPPPLSELSHPYYGTVGGSVSKTYNRQASSITFTSQPVATKPRVSISGPISSSNVSHGVRLPIPRSSASPKVSPNTSPPHAIPRINELHELPRPPMGPVSKTSVSGPIGNTGHSTPLISKGTGLSAMNRDSPATSTSSASPLPLPPSSVTRSFSVPSSSQRAMALQAAKLLDQSNVQVNAEGIASPPLTPISFACMMPVSSGYGVTSPPSQIRGGS</sequence>
<dbReference type="EnsemblPlants" id="Kaladp0080s0031.1.v1.1">
    <property type="protein sequence ID" value="Kaladp0080s0031.1.v1.1"/>
    <property type="gene ID" value="Kaladp0080s0031.v1.1"/>
</dbReference>
<feature type="compositionally biased region" description="Basic and acidic residues" evidence="1">
    <location>
        <begin position="340"/>
        <end position="351"/>
    </location>
</feature>
<dbReference type="PANTHER" id="PTHR34119">
    <property type="entry name" value="HYDROXYPROLINE-RICH GLYCOPROTEIN-LIKE"/>
    <property type="match status" value="1"/>
</dbReference>